<reference evidence="1 2" key="1">
    <citation type="submission" date="2012-11" db="EMBL/GenBank/DDBJ databases">
        <title>Whole genome sequence of Gluconacetobacter xylinus NBRC 13693.</title>
        <authorList>
            <person name="Azuma Y."/>
            <person name="Higashiura N."/>
            <person name="Hirakawa H."/>
            <person name="Matsushita K."/>
        </authorList>
    </citation>
    <scope>NUCLEOTIDE SEQUENCE [LARGE SCALE GENOMIC DNA]</scope>
    <source>
        <strain evidence="1 2">NBRC 13693</strain>
    </source>
</reference>
<protein>
    <submittedName>
        <fullName evidence="1">Uncharacterized protein</fullName>
    </submittedName>
</protein>
<comment type="caution">
    <text evidence="1">The sequence shown here is derived from an EMBL/GenBank/DDBJ whole genome shotgun (WGS) entry which is preliminary data.</text>
</comment>
<sequence>MDATDPTQWPSGFCCPISQSHAAEIVWDRLLSIARRPDAAAAGTGAPPFFTDRVPAAGKVVSEAVWSVAAPAGTVVFVNGRLSLVMFSIPV</sequence>
<dbReference type="AlphaFoldDB" id="A0A0D6QD10"/>
<evidence type="ECO:0000313" key="2">
    <source>
        <dbReference type="Proteomes" id="UP000032683"/>
    </source>
</evidence>
<dbReference type="EMBL" id="BANJ01000066">
    <property type="protein sequence ID" value="GAO00861.1"/>
    <property type="molecule type" value="Genomic_DNA"/>
</dbReference>
<gene>
    <name evidence="1" type="ORF">Gxy13693_066_003</name>
</gene>
<organism evidence="1 2">
    <name type="scientific">Komagataeibacter xylinus NBRC 13693</name>
    <dbReference type="NCBI Taxonomy" id="1234668"/>
    <lineage>
        <taxon>Bacteria</taxon>
        <taxon>Pseudomonadati</taxon>
        <taxon>Pseudomonadota</taxon>
        <taxon>Alphaproteobacteria</taxon>
        <taxon>Acetobacterales</taxon>
        <taxon>Acetobacteraceae</taxon>
        <taxon>Komagataeibacter</taxon>
    </lineage>
</organism>
<dbReference type="Proteomes" id="UP000032683">
    <property type="component" value="Unassembled WGS sequence"/>
</dbReference>
<name>A0A0D6QD10_KOMXY</name>
<evidence type="ECO:0000313" key="1">
    <source>
        <dbReference type="EMBL" id="GAO00861.1"/>
    </source>
</evidence>
<proteinExistence type="predicted"/>
<accession>A0A0D6QD10</accession>